<proteinExistence type="predicted"/>
<dbReference type="SUPFAM" id="SSF53850">
    <property type="entry name" value="Periplasmic binding protein-like II"/>
    <property type="match status" value="1"/>
</dbReference>
<dbReference type="STRING" id="768710.DesyoDRAFT_4151"/>
<dbReference type="GO" id="GO:0020037">
    <property type="term" value="F:heme binding"/>
    <property type="evidence" value="ECO:0007669"/>
    <property type="project" value="InterPro"/>
</dbReference>
<dbReference type="GO" id="GO:1904680">
    <property type="term" value="F:peptide transmembrane transporter activity"/>
    <property type="evidence" value="ECO:0007669"/>
    <property type="project" value="TreeGrafter"/>
</dbReference>
<dbReference type="HOGENOM" id="CLU_017028_7_5_9"/>
<dbReference type="GO" id="GO:0030288">
    <property type="term" value="C:outer membrane-bounded periplasmic space"/>
    <property type="evidence" value="ECO:0007669"/>
    <property type="project" value="TreeGrafter"/>
</dbReference>
<organism evidence="2 3">
    <name type="scientific">Desulfosporosinus youngiae DSM 17734</name>
    <dbReference type="NCBI Taxonomy" id="768710"/>
    <lineage>
        <taxon>Bacteria</taxon>
        <taxon>Bacillati</taxon>
        <taxon>Bacillota</taxon>
        <taxon>Clostridia</taxon>
        <taxon>Eubacteriales</taxon>
        <taxon>Desulfitobacteriaceae</taxon>
        <taxon>Desulfosporosinus</taxon>
    </lineage>
</organism>
<protein>
    <submittedName>
        <fullName evidence="2">Nickel ABC transporter, nickel/metallophore periplasmic binding protein</fullName>
    </submittedName>
</protein>
<sequence length="547" mass="60550">MKNESEVDKRRLKLRINTSKNRAVLCWLLIGLLFFSGCGTGGTEQTGGKKGVPQELTIARVGDVGTMNPHLYDSDMGAQTLVYEPLVNLDKEGNIIPCLAASWEFKDQGLSLVFQLREDVKFSDGQDFNAQAVKQNFEAVLANAKRHSWLPMIDNLKSVEVTAPYTVVLHLKSPYPFTLLELTMVRPARFLSPGGFGENGIAFAKPVGTGPYILTEYVKDERAVFVRNDQYWGDKPKLEKITIRPVPDSNVRLNALLAGEVDLIVGSGLSAVSYLDLKNLQGKADLDTNVEMGDVAQFLLLNPSAEFLTDKAVRKAICLAIDKQEINQVAYEDMESVSDTMFSTKVPEILGEVKGPGRDQEKAKQLLAAAGWADSNGDKFMDKDGKTLEILCNIPSDALTTKTLAEVVQAQLSEIGIKVKISSVESAVYYERKESGEFGIMPDISWGVQYDPQSIYKSFRDVRPFLGKIFQGEAGPQFEQALLTMEPAERRAKFERIADIFMNEEFIVIPTTVTPNVAVYNKKVQGFSFSANVWELSTGLSKVELVK</sequence>
<dbReference type="InterPro" id="IPR000914">
    <property type="entry name" value="SBP_5_dom"/>
</dbReference>
<dbReference type="PANTHER" id="PTHR30290">
    <property type="entry name" value="PERIPLASMIC BINDING COMPONENT OF ABC TRANSPORTER"/>
    <property type="match status" value="1"/>
</dbReference>
<dbReference type="GO" id="GO:0015833">
    <property type="term" value="P:peptide transport"/>
    <property type="evidence" value="ECO:0007669"/>
    <property type="project" value="TreeGrafter"/>
</dbReference>
<dbReference type="eggNOG" id="COG0747">
    <property type="taxonomic scope" value="Bacteria"/>
</dbReference>
<dbReference type="AlphaFoldDB" id="H5XXA4"/>
<keyword evidence="3" id="KW-1185">Reference proteome</keyword>
<dbReference type="InterPro" id="IPR011980">
    <property type="entry name" value="CntA-like"/>
</dbReference>
<dbReference type="EMBL" id="CM001441">
    <property type="protein sequence ID" value="EHQ91110.1"/>
    <property type="molecule type" value="Genomic_DNA"/>
</dbReference>
<dbReference type="Gene3D" id="3.40.190.10">
    <property type="entry name" value="Periplasmic binding protein-like II"/>
    <property type="match status" value="1"/>
</dbReference>
<evidence type="ECO:0000313" key="3">
    <source>
        <dbReference type="Proteomes" id="UP000005104"/>
    </source>
</evidence>
<dbReference type="RefSeq" id="WP_007785862.1">
    <property type="nucleotide sequence ID" value="NZ_CM001441.1"/>
</dbReference>
<dbReference type="GO" id="GO:0016151">
    <property type="term" value="F:nickel cation binding"/>
    <property type="evidence" value="ECO:0007669"/>
    <property type="project" value="InterPro"/>
</dbReference>
<dbReference type="NCBIfam" id="TIGR02294">
    <property type="entry name" value="nickel_nikA"/>
    <property type="match status" value="1"/>
</dbReference>
<gene>
    <name evidence="2" type="ORF">DesyoDRAFT_4151</name>
</gene>
<dbReference type="InterPro" id="IPR039424">
    <property type="entry name" value="SBP_5"/>
</dbReference>
<dbReference type="GO" id="GO:0015675">
    <property type="term" value="P:nickel cation transport"/>
    <property type="evidence" value="ECO:0007669"/>
    <property type="project" value="InterPro"/>
</dbReference>
<name>H5XXA4_9FIRM</name>
<dbReference type="Pfam" id="PF00496">
    <property type="entry name" value="SBP_bac_5"/>
    <property type="match status" value="1"/>
</dbReference>
<dbReference type="GO" id="GO:0043190">
    <property type="term" value="C:ATP-binding cassette (ABC) transporter complex"/>
    <property type="evidence" value="ECO:0007669"/>
    <property type="project" value="InterPro"/>
</dbReference>
<evidence type="ECO:0000313" key="2">
    <source>
        <dbReference type="EMBL" id="EHQ91110.1"/>
    </source>
</evidence>
<evidence type="ECO:0000259" key="1">
    <source>
        <dbReference type="Pfam" id="PF00496"/>
    </source>
</evidence>
<dbReference type="Gene3D" id="3.10.105.10">
    <property type="entry name" value="Dipeptide-binding Protein, Domain 3"/>
    <property type="match status" value="1"/>
</dbReference>
<dbReference type="PANTHER" id="PTHR30290:SF37">
    <property type="entry name" value="NICKEL-BINDING PERIPLASMIC PROTEIN"/>
    <property type="match status" value="1"/>
</dbReference>
<dbReference type="InterPro" id="IPR030678">
    <property type="entry name" value="Peptide/Ni-bd"/>
</dbReference>
<dbReference type="Proteomes" id="UP000005104">
    <property type="component" value="Chromosome"/>
</dbReference>
<reference evidence="2 3" key="1">
    <citation type="submission" date="2011-11" db="EMBL/GenBank/DDBJ databases">
        <title>The Noncontiguous Finished genome of Desulfosporosinus youngiae DSM 17734.</title>
        <authorList>
            <consortium name="US DOE Joint Genome Institute (JGI-PGF)"/>
            <person name="Lucas S."/>
            <person name="Han J."/>
            <person name="Lapidus A."/>
            <person name="Cheng J.-F."/>
            <person name="Goodwin L."/>
            <person name="Pitluck S."/>
            <person name="Peters L."/>
            <person name="Ovchinnikova G."/>
            <person name="Lu M."/>
            <person name="Land M.L."/>
            <person name="Hauser L."/>
            <person name="Pester M."/>
            <person name="Spring S."/>
            <person name="Ollivier B."/>
            <person name="Rattei T."/>
            <person name="Klenk H.-P."/>
            <person name="Wagner M."/>
            <person name="Loy A."/>
            <person name="Woyke T.J."/>
        </authorList>
    </citation>
    <scope>NUCLEOTIDE SEQUENCE [LARGE SCALE GENOMIC DNA]</scope>
    <source>
        <strain evidence="2 3">DSM 17734</strain>
    </source>
</reference>
<feature type="domain" description="Solute-binding protein family 5" evidence="1">
    <location>
        <begin position="95"/>
        <end position="460"/>
    </location>
</feature>
<accession>H5XXA4</accession>
<dbReference type="PIRSF" id="PIRSF002741">
    <property type="entry name" value="MppA"/>
    <property type="match status" value="1"/>
</dbReference>